<dbReference type="OrthoDB" id="6688707at2"/>
<dbReference type="Proteomes" id="UP000294963">
    <property type="component" value="Unassembled WGS sequence"/>
</dbReference>
<evidence type="ECO:0000256" key="1">
    <source>
        <dbReference type="SAM" id="SignalP"/>
    </source>
</evidence>
<proteinExistence type="predicted"/>
<sequence>MKKLLFVPLFALTSFAHAAPNIWQSGYAQGFSEYSIQDSKGNTLWVSCNEGAGDEYDHSARLQTKKGSYQNTDSKYPLTFVLDGKNSVAAPGTTKWRNGANAWYEFTHGIAKAKKIDVYLNNKKVTTFTPTQQSIKAVAKEIATCQSMF</sequence>
<feature type="chain" id="PRO_5020824925" evidence="1">
    <location>
        <begin position="19"/>
        <end position="149"/>
    </location>
</feature>
<evidence type="ECO:0000313" key="3">
    <source>
        <dbReference type="Proteomes" id="UP000294963"/>
    </source>
</evidence>
<dbReference type="AlphaFoldDB" id="A0A4R1XJK2"/>
<keyword evidence="3" id="KW-1185">Reference proteome</keyword>
<reference evidence="2 3" key="1">
    <citation type="submission" date="2019-03" db="EMBL/GenBank/DDBJ databases">
        <title>Genomic analyses of the natural microbiome of Caenorhabditis elegans.</title>
        <authorList>
            <person name="Samuel B."/>
        </authorList>
    </citation>
    <scope>NUCLEOTIDE SEQUENCE [LARGE SCALE GENOMIC DNA]</scope>
    <source>
        <strain evidence="2 3">JUb89</strain>
    </source>
</reference>
<evidence type="ECO:0000313" key="2">
    <source>
        <dbReference type="EMBL" id="TCM62280.1"/>
    </source>
</evidence>
<accession>A0A4R1XJK2</accession>
<feature type="signal peptide" evidence="1">
    <location>
        <begin position="1"/>
        <end position="18"/>
    </location>
</feature>
<organism evidence="2 3">
    <name type="scientific">Acinetobacter calcoaceticus</name>
    <dbReference type="NCBI Taxonomy" id="471"/>
    <lineage>
        <taxon>Bacteria</taxon>
        <taxon>Pseudomonadati</taxon>
        <taxon>Pseudomonadota</taxon>
        <taxon>Gammaproteobacteria</taxon>
        <taxon>Moraxellales</taxon>
        <taxon>Moraxellaceae</taxon>
        <taxon>Acinetobacter</taxon>
        <taxon>Acinetobacter calcoaceticus/baumannii complex</taxon>
    </lineage>
</organism>
<gene>
    <name evidence="2" type="ORF">EC844_1257</name>
</gene>
<name>A0A4R1XJK2_ACICA</name>
<comment type="caution">
    <text evidence="2">The sequence shown here is derived from an EMBL/GenBank/DDBJ whole genome shotgun (WGS) entry which is preliminary data.</text>
</comment>
<protein>
    <submittedName>
        <fullName evidence="2">Uncharacterized protein</fullName>
    </submittedName>
</protein>
<dbReference type="EMBL" id="SLVJ01000025">
    <property type="protein sequence ID" value="TCM62280.1"/>
    <property type="molecule type" value="Genomic_DNA"/>
</dbReference>
<keyword evidence="1" id="KW-0732">Signal</keyword>